<dbReference type="SMART" id="SM00867">
    <property type="entry name" value="YceI"/>
    <property type="match status" value="1"/>
</dbReference>
<reference evidence="3 4" key="1">
    <citation type="submission" date="2017-04" db="EMBL/GenBank/DDBJ databases">
        <title>The new phylogeny of genus Mycobacterium.</title>
        <authorList>
            <person name="Tortoli E."/>
            <person name="Trovato A."/>
            <person name="Cirillo D.M."/>
        </authorList>
    </citation>
    <scope>NUCLEOTIDE SEQUENCE [LARGE SCALE GENOMIC DNA]</scope>
    <source>
        <strain evidence="3 4">KCTC 19819</strain>
    </source>
</reference>
<dbReference type="EMBL" id="NCXO01000006">
    <property type="protein sequence ID" value="OSC35094.1"/>
    <property type="molecule type" value="Genomic_DNA"/>
</dbReference>
<evidence type="ECO:0000313" key="4">
    <source>
        <dbReference type="Proteomes" id="UP000193577"/>
    </source>
</evidence>
<protein>
    <recommendedName>
        <fullName evidence="2">Lipid/polyisoprenoid-binding YceI-like domain-containing protein</fullName>
    </recommendedName>
</protein>
<evidence type="ECO:0000313" key="3">
    <source>
        <dbReference type="EMBL" id="OSC35094.1"/>
    </source>
</evidence>
<proteinExistence type="inferred from homology"/>
<keyword evidence="4" id="KW-1185">Reference proteome</keyword>
<dbReference type="Gene3D" id="2.40.128.110">
    <property type="entry name" value="Lipid/polyisoprenoid-binding, YceI-like"/>
    <property type="match status" value="1"/>
</dbReference>
<evidence type="ECO:0000256" key="1">
    <source>
        <dbReference type="ARBA" id="ARBA00008812"/>
    </source>
</evidence>
<comment type="caution">
    <text evidence="3">The sequence shown here is derived from an EMBL/GenBank/DDBJ whole genome shotgun (WGS) entry which is preliminary data.</text>
</comment>
<dbReference type="AlphaFoldDB" id="A0AA91PGJ4"/>
<dbReference type="SUPFAM" id="SSF101874">
    <property type="entry name" value="YceI-like"/>
    <property type="match status" value="1"/>
</dbReference>
<dbReference type="InterPro" id="IPR036761">
    <property type="entry name" value="TTHA0802/YceI-like_sf"/>
</dbReference>
<dbReference type="InterPro" id="IPR007372">
    <property type="entry name" value="Lipid/polyisoprenoid-bd_YceI"/>
</dbReference>
<comment type="similarity">
    <text evidence="1">Belongs to the UPF0312 family.</text>
</comment>
<organism evidence="3 4">
    <name type="scientific">Mycolicibacillus koreensis</name>
    <dbReference type="NCBI Taxonomy" id="1069220"/>
    <lineage>
        <taxon>Bacteria</taxon>
        <taxon>Bacillati</taxon>
        <taxon>Actinomycetota</taxon>
        <taxon>Actinomycetes</taxon>
        <taxon>Mycobacteriales</taxon>
        <taxon>Mycobacteriaceae</taxon>
        <taxon>Mycolicibacillus</taxon>
    </lineage>
</organism>
<feature type="domain" description="Lipid/polyisoprenoid-binding YceI-like" evidence="2">
    <location>
        <begin position="1"/>
        <end position="176"/>
    </location>
</feature>
<dbReference type="Proteomes" id="UP000193577">
    <property type="component" value="Unassembled WGS sequence"/>
</dbReference>
<dbReference type="Pfam" id="PF04264">
    <property type="entry name" value="YceI"/>
    <property type="match status" value="1"/>
</dbReference>
<name>A0AA91PGJ4_9MYCO</name>
<sequence>MWTFDGTDGEVLVHTEVSGPAAWLGHRLTLAMPDWEATLHWRGDEPAAIDVRVAVDSLQVRHGEGGLAPMIGPEKTLVRSRALAALRATEFPEIAYTADRITARDDGYRLHGTLTVGGRSRPRPIDVAFGDLGDFWAVTLRTPIRQTEFGISPPDLLLGLLKVVDTVTVSVAVTRFKDDSERRPG</sequence>
<accession>A0AA91PGJ4</accession>
<evidence type="ECO:0000259" key="2">
    <source>
        <dbReference type="SMART" id="SM00867"/>
    </source>
</evidence>
<gene>
    <name evidence="3" type="ORF">B8W67_04405</name>
</gene>